<keyword evidence="3" id="KW-0067">ATP-binding</keyword>
<dbReference type="InterPro" id="IPR036291">
    <property type="entry name" value="NAD(P)-bd_dom_sf"/>
</dbReference>
<dbReference type="GO" id="GO:0016874">
    <property type="term" value="F:ligase activity"/>
    <property type="evidence" value="ECO:0007669"/>
    <property type="project" value="UniProtKB-KW"/>
</dbReference>
<keyword evidence="1 5" id="KW-0436">Ligase</keyword>
<keyword evidence="6" id="KW-1185">Reference proteome</keyword>
<name>A0ABQ0D1H0_9HELI</name>
<evidence type="ECO:0000256" key="3">
    <source>
        <dbReference type="ARBA" id="ARBA00022840"/>
    </source>
</evidence>
<dbReference type="Pfam" id="PF13549">
    <property type="entry name" value="ATP-grasp_5"/>
    <property type="match status" value="1"/>
</dbReference>
<dbReference type="Gene3D" id="3.40.50.261">
    <property type="entry name" value="Succinyl-CoA synthetase domains"/>
    <property type="match status" value="2"/>
</dbReference>
<dbReference type="InterPro" id="IPR016102">
    <property type="entry name" value="Succinyl-CoA_synth-like"/>
</dbReference>
<dbReference type="SUPFAM" id="SSF51735">
    <property type="entry name" value="NAD(P)-binding Rossmann-fold domains"/>
    <property type="match status" value="1"/>
</dbReference>
<evidence type="ECO:0000256" key="1">
    <source>
        <dbReference type="ARBA" id="ARBA00022598"/>
    </source>
</evidence>
<organism evidence="5 6">
    <name type="scientific">Helicobacter trogontum</name>
    <dbReference type="NCBI Taxonomy" id="50960"/>
    <lineage>
        <taxon>Bacteria</taxon>
        <taxon>Pseudomonadati</taxon>
        <taxon>Campylobacterota</taxon>
        <taxon>Epsilonproteobacteria</taxon>
        <taxon>Campylobacterales</taxon>
        <taxon>Helicobacteraceae</taxon>
        <taxon>Helicobacter</taxon>
    </lineage>
</organism>
<dbReference type="SUPFAM" id="SSF52210">
    <property type="entry name" value="Succinyl-CoA synthetase domains"/>
    <property type="match status" value="2"/>
</dbReference>
<accession>A0ABQ0D1H0</accession>
<dbReference type="SMART" id="SM00881">
    <property type="entry name" value="CoA_binding"/>
    <property type="match status" value="1"/>
</dbReference>
<reference evidence="5 6" key="1">
    <citation type="submission" date="2024-06" db="EMBL/GenBank/DDBJ databases">
        <title>Draft genome sequence of Helicobacter trogontum NHP16-4001.</title>
        <authorList>
            <person name="Rimbara E."/>
            <person name="Suzuki M."/>
        </authorList>
    </citation>
    <scope>NUCLEOTIDE SEQUENCE [LARGE SCALE GENOMIC DNA]</scope>
    <source>
        <strain evidence="5 6">NHP16-4001</strain>
    </source>
</reference>
<evidence type="ECO:0000313" key="6">
    <source>
        <dbReference type="Proteomes" id="UP001562457"/>
    </source>
</evidence>
<dbReference type="InterPro" id="IPR043938">
    <property type="entry name" value="Ligase_CoA_dom"/>
</dbReference>
<dbReference type="PANTHER" id="PTHR43334">
    <property type="entry name" value="ACETATE--COA LIGASE [ADP-FORMING]"/>
    <property type="match status" value="1"/>
</dbReference>
<dbReference type="RefSeq" id="WP_233714226.1">
    <property type="nucleotide sequence ID" value="NZ_BAAFHN010000002.1"/>
</dbReference>
<gene>
    <name evidence="5" type="ORF">NHP164001_01960</name>
</gene>
<dbReference type="InterPro" id="IPR003781">
    <property type="entry name" value="CoA-bd"/>
</dbReference>
<sequence length="655" mass="72141">MPNHVMQNQTISESELYGFLGKYGIKTPACKSVGLNEKITFDAFPAVIKIQSPKVVHKSDVGGVILNLTSNEELEEARKTIIANLKRHNITLDDNDGFIVTQMVFGEELYIGSVEDSTFGNVILFGKGGIYLELYKDVCYIESNAREDEIRRALATTKIAKLFDGFRGFDYKIEWVINLVKSVQKMLQDNEIKELDINPLKLTKDGLVAVDARILKGKSEYTEIQREKKRPDFLKNERVVIVGVSTGKGKTGYTIAKNAQSFKGELLYVNAKGGELFGRKLYKSVSEISGNIDTAVIVVGAKFVIPTIHELIKKQLKNLIIITAGFKESGHDAEEEEIGRLATEHNFNVIGPNCLGFYANEERLNITFGTGVVHDGKHAFVSQSGAVLASLMDRAAELGLGFSHLISVGNAVDLRSAEIIPMLNNAKSCESIALYLEGVARGKSLCESIRNCNKPIYLFKAAKSEAAKKAAFSHTGNLSGNYAMFNGIMQSLGVKVVNTLDSLLFAPLFKDVRTIAVITNAGGPGTVLTDAIAARNKELYELSEAQKKELDSVLPPMWSHNNPIDVIGDALPDRYENVLKIMDTFSNLDLIYLLITPQDMTDALGTVKILKQYVFKHKVVPILLGGENVKDAREYCLKEGILYFTSIAQACEFLG</sequence>
<dbReference type="Proteomes" id="UP001562457">
    <property type="component" value="Unassembled WGS sequence"/>
</dbReference>
<dbReference type="Gene3D" id="3.30.1490.20">
    <property type="entry name" value="ATP-grasp fold, A domain"/>
    <property type="match status" value="1"/>
</dbReference>
<dbReference type="SUPFAM" id="SSF56059">
    <property type="entry name" value="Glutathione synthetase ATP-binding domain-like"/>
    <property type="match status" value="1"/>
</dbReference>
<dbReference type="Pfam" id="PF13380">
    <property type="entry name" value="CoA_binding_2"/>
    <property type="match status" value="1"/>
</dbReference>
<dbReference type="InterPro" id="IPR013815">
    <property type="entry name" value="ATP_grasp_subdomain_1"/>
</dbReference>
<dbReference type="Gene3D" id="3.40.50.720">
    <property type="entry name" value="NAD(P)-binding Rossmann-like Domain"/>
    <property type="match status" value="1"/>
</dbReference>
<dbReference type="InterPro" id="IPR051538">
    <property type="entry name" value="Acyl-CoA_Synth/Transferase"/>
</dbReference>
<dbReference type="EMBL" id="BAAFHN010000002">
    <property type="protein sequence ID" value="GAB0172183.1"/>
    <property type="molecule type" value="Genomic_DNA"/>
</dbReference>
<evidence type="ECO:0000256" key="2">
    <source>
        <dbReference type="ARBA" id="ARBA00022741"/>
    </source>
</evidence>
<dbReference type="Gene3D" id="3.30.470.20">
    <property type="entry name" value="ATP-grasp fold, B domain"/>
    <property type="match status" value="1"/>
</dbReference>
<evidence type="ECO:0000259" key="4">
    <source>
        <dbReference type="SMART" id="SM00881"/>
    </source>
</evidence>
<comment type="caution">
    <text evidence="5">The sequence shown here is derived from an EMBL/GenBank/DDBJ whole genome shotgun (WGS) entry which is preliminary data.</text>
</comment>
<dbReference type="Pfam" id="PF13607">
    <property type="entry name" value="Succ_CoA_lig"/>
    <property type="match status" value="1"/>
</dbReference>
<keyword evidence="2" id="KW-0547">Nucleotide-binding</keyword>
<dbReference type="Pfam" id="PF19045">
    <property type="entry name" value="Ligase_CoA_2"/>
    <property type="match status" value="1"/>
</dbReference>
<dbReference type="InterPro" id="IPR032875">
    <property type="entry name" value="Succ_CoA_lig_flav_dom"/>
</dbReference>
<evidence type="ECO:0000313" key="5">
    <source>
        <dbReference type="EMBL" id="GAB0172183.1"/>
    </source>
</evidence>
<proteinExistence type="predicted"/>
<feature type="domain" description="CoA-binding" evidence="4">
    <location>
        <begin position="233"/>
        <end position="326"/>
    </location>
</feature>
<protein>
    <submittedName>
        <fullName evidence="5">Acetate--CoA ligase family protein</fullName>
    </submittedName>
</protein>
<dbReference type="PANTHER" id="PTHR43334:SF1">
    <property type="entry name" value="3-HYDROXYPROPIONATE--COA LIGASE [ADP-FORMING]"/>
    <property type="match status" value="1"/>
</dbReference>